<gene>
    <name evidence="1" type="ORF">FGO82_06655</name>
</gene>
<evidence type="ECO:0000313" key="1">
    <source>
        <dbReference type="EMBL" id="TNY46834.1"/>
    </source>
</evidence>
<name>A0A660A6L7_STRPY</name>
<organism evidence="1 2">
    <name type="scientific">Streptococcus pyogenes</name>
    <dbReference type="NCBI Taxonomy" id="1314"/>
    <lineage>
        <taxon>Bacteria</taxon>
        <taxon>Bacillati</taxon>
        <taxon>Bacillota</taxon>
        <taxon>Bacilli</taxon>
        <taxon>Lactobacillales</taxon>
        <taxon>Streptococcaceae</taxon>
        <taxon>Streptococcus</taxon>
    </lineage>
</organism>
<accession>A0A660A6L7</accession>
<dbReference type="Proteomes" id="UP000316580">
    <property type="component" value="Unassembled WGS sequence"/>
</dbReference>
<proteinExistence type="predicted"/>
<dbReference type="AlphaFoldDB" id="A0A660A6L7"/>
<protein>
    <submittedName>
        <fullName evidence="1">Uncharacterized protein</fullName>
    </submittedName>
</protein>
<reference evidence="1 2" key="1">
    <citation type="submission" date="2019-05" db="EMBL/GenBank/DDBJ databases">
        <title>Novel genomic isolates of S.pyogenes and S.dysgalactiae subsp. equisimilis associated to necrotising fasciitis (NSTI).</title>
        <authorList>
            <person name="Barrantes I."/>
        </authorList>
    </citation>
    <scope>NUCLEOTIDE SEQUENCE [LARGE SCALE GENOMIC DNA]</scope>
    <source>
        <strain evidence="1 2">SPY6028</strain>
    </source>
</reference>
<sequence length="109" mass="12673">MRGHNLLKDLNNIIINNKTIDRIICNNTIVYQRSWNLLFDGLLTSAGKKLDIYPFYKIVINNAFFVKTPTTKNNTIFLAGHKILALQDSHFCFFRALEKSFFVKIYGKN</sequence>
<dbReference type="EMBL" id="VCID01000524">
    <property type="protein sequence ID" value="TNY46834.1"/>
    <property type="molecule type" value="Genomic_DNA"/>
</dbReference>
<comment type="caution">
    <text evidence="1">The sequence shown here is derived from an EMBL/GenBank/DDBJ whole genome shotgun (WGS) entry which is preliminary data.</text>
</comment>
<evidence type="ECO:0000313" key="2">
    <source>
        <dbReference type="Proteomes" id="UP000316580"/>
    </source>
</evidence>